<evidence type="ECO:0000313" key="1">
    <source>
        <dbReference type="EMBL" id="KAI0065764.1"/>
    </source>
</evidence>
<accession>A0ACB8TAB7</accession>
<reference evidence="1" key="2">
    <citation type="journal article" date="2022" name="New Phytol.">
        <title>Evolutionary transition to the ectomycorrhizal habit in the genomes of a hyperdiverse lineage of mushroom-forming fungi.</title>
        <authorList>
            <person name="Looney B."/>
            <person name="Miyauchi S."/>
            <person name="Morin E."/>
            <person name="Drula E."/>
            <person name="Courty P.E."/>
            <person name="Kohler A."/>
            <person name="Kuo A."/>
            <person name="LaButti K."/>
            <person name="Pangilinan J."/>
            <person name="Lipzen A."/>
            <person name="Riley R."/>
            <person name="Andreopoulos W."/>
            <person name="He G."/>
            <person name="Johnson J."/>
            <person name="Nolan M."/>
            <person name="Tritt A."/>
            <person name="Barry K.W."/>
            <person name="Grigoriev I.V."/>
            <person name="Nagy L.G."/>
            <person name="Hibbett D."/>
            <person name="Henrissat B."/>
            <person name="Matheny P.B."/>
            <person name="Labbe J."/>
            <person name="Martin F.M."/>
        </authorList>
    </citation>
    <scope>NUCLEOTIDE SEQUENCE</scope>
    <source>
        <strain evidence="1">HHB10654</strain>
    </source>
</reference>
<dbReference type="EMBL" id="MU277194">
    <property type="protein sequence ID" value="KAI0065764.1"/>
    <property type="molecule type" value="Genomic_DNA"/>
</dbReference>
<organism evidence="1 2">
    <name type="scientific">Artomyces pyxidatus</name>
    <dbReference type="NCBI Taxonomy" id="48021"/>
    <lineage>
        <taxon>Eukaryota</taxon>
        <taxon>Fungi</taxon>
        <taxon>Dikarya</taxon>
        <taxon>Basidiomycota</taxon>
        <taxon>Agaricomycotina</taxon>
        <taxon>Agaricomycetes</taxon>
        <taxon>Russulales</taxon>
        <taxon>Auriscalpiaceae</taxon>
        <taxon>Artomyces</taxon>
    </lineage>
</organism>
<reference evidence="1" key="1">
    <citation type="submission" date="2021-03" db="EMBL/GenBank/DDBJ databases">
        <authorList>
            <consortium name="DOE Joint Genome Institute"/>
            <person name="Ahrendt S."/>
            <person name="Looney B.P."/>
            <person name="Miyauchi S."/>
            <person name="Morin E."/>
            <person name="Drula E."/>
            <person name="Courty P.E."/>
            <person name="Chicoki N."/>
            <person name="Fauchery L."/>
            <person name="Kohler A."/>
            <person name="Kuo A."/>
            <person name="Labutti K."/>
            <person name="Pangilinan J."/>
            <person name="Lipzen A."/>
            <person name="Riley R."/>
            <person name="Andreopoulos W."/>
            <person name="He G."/>
            <person name="Johnson J."/>
            <person name="Barry K.W."/>
            <person name="Grigoriev I.V."/>
            <person name="Nagy L."/>
            <person name="Hibbett D."/>
            <person name="Henrissat B."/>
            <person name="Matheny P.B."/>
            <person name="Labbe J."/>
            <person name="Martin F."/>
        </authorList>
    </citation>
    <scope>NUCLEOTIDE SEQUENCE</scope>
    <source>
        <strain evidence="1">HHB10654</strain>
    </source>
</reference>
<sequence>MIIKSWVGFSTPRMRDIVRTVLNSHPDRPGLTTQELFKSIHEKFPDVHVEERQRRTFDVTLRSPKAVANAKKAMVITKKSMMSAKRAARKPKPVIPQVVPERVHIVRSLGYLKRIALSDMLQRGQVEKIKVTAEDGDPPRARKQWVWRLLPEQEKGEQQFKEIRRPRVRPGELKGWRLSKRKKR</sequence>
<protein>
    <submittedName>
        <fullName evidence="1">Uncharacterized protein</fullName>
    </submittedName>
</protein>
<evidence type="ECO:0000313" key="2">
    <source>
        <dbReference type="Proteomes" id="UP000814140"/>
    </source>
</evidence>
<dbReference type="Proteomes" id="UP000814140">
    <property type="component" value="Unassembled WGS sequence"/>
</dbReference>
<name>A0ACB8TAB7_9AGAM</name>
<proteinExistence type="predicted"/>
<comment type="caution">
    <text evidence="1">The sequence shown here is derived from an EMBL/GenBank/DDBJ whole genome shotgun (WGS) entry which is preliminary data.</text>
</comment>
<keyword evidence="2" id="KW-1185">Reference proteome</keyword>
<gene>
    <name evidence="1" type="ORF">BV25DRAFT_1592609</name>
</gene>